<dbReference type="AlphaFoldDB" id="A0A096LPI0"/>
<reference evidence="2 3" key="1">
    <citation type="journal article" date="2001" name="Nature">
        <title>Initial sequencing and analysis of the human genome.</title>
        <authorList>
            <consortium name="International Human Genome Sequencing Consortium"/>
            <person name="Lander E.S."/>
            <person name="Linton L.M."/>
            <person name="Birren B."/>
            <person name="Nusbaum C."/>
            <person name="Zody M.C."/>
            <person name="Baldwin J."/>
            <person name="Devon K."/>
            <person name="Dewar K."/>
            <person name="Doyle M."/>
            <person name="FitzHugh W."/>
            <person name="Funke R."/>
            <person name="Gage D."/>
            <person name="Harris K."/>
            <person name="Heaford A."/>
            <person name="Howland J."/>
            <person name="Kann L."/>
            <person name="Lehoczky J."/>
            <person name="LeVine R."/>
            <person name="McEwan P."/>
            <person name="McKernan K."/>
            <person name="Meldrim J."/>
            <person name="Mesirov J.P."/>
            <person name="Miranda C."/>
            <person name="Morris W."/>
            <person name="Naylor J."/>
            <person name="Raymond C."/>
            <person name="Rosetti M."/>
            <person name="Santos R."/>
            <person name="Sheridan A."/>
            <person name="Sougnez C."/>
            <person name="Stange-Thomann N."/>
            <person name="Stojanovic N."/>
            <person name="Subramanian A."/>
            <person name="Wyman D."/>
            <person name="Rogers J."/>
            <person name="Sulston J."/>
            <person name="Ainscough R."/>
            <person name="Beck S."/>
            <person name="Bentley D."/>
            <person name="Burton J."/>
            <person name="Clee C."/>
            <person name="Carter N."/>
            <person name="Coulson A."/>
            <person name="Deadman R."/>
            <person name="Deloukas P."/>
            <person name="Dunham A."/>
            <person name="Dunham I."/>
            <person name="Durbin R."/>
            <person name="French L."/>
            <person name="Grafham D."/>
            <person name="Gregory S."/>
            <person name="Hubbard T."/>
            <person name="Humphray S."/>
            <person name="Hunt A."/>
            <person name="Jones M."/>
            <person name="Lloyd C."/>
            <person name="McMurray A."/>
            <person name="Matthews L."/>
            <person name="Mercer S."/>
            <person name="Milne S."/>
            <person name="Mullikin J.C."/>
            <person name="Mungall A."/>
            <person name="Plumb R."/>
            <person name="Ross M."/>
            <person name="Shownkeen R."/>
            <person name="Sims S."/>
            <person name="Waterston R.H."/>
            <person name="Wilson R.K."/>
            <person name="Hillier L.W."/>
            <person name="McPherson J.D."/>
            <person name="Marra M.A."/>
            <person name="Mardis E.R."/>
            <person name="Fulton L.A."/>
            <person name="Chinwalla A.T."/>
            <person name="Pepin K.H."/>
            <person name="Gish W.R."/>
            <person name="Chissoe S.L."/>
            <person name="Wendl M.C."/>
            <person name="Delehaunty K.D."/>
            <person name="Miner T.L."/>
            <person name="Delehaunty A."/>
            <person name="Kramer J.B."/>
            <person name="Cook L.L."/>
            <person name="Fulton R.S."/>
            <person name="Johnson D.L."/>
            <person name="Minx P.J."/>
            <person name="Clifton S.W."/>
            <person name="Hawkins T."/>
            <person name="Branscomb E."/>
            <person name="Predki P."/>
            <person name="Richardson P."/>
            <person name="Wenning S."/>
            <person name="Slezak T."/>
            <person name="Doggett N."/>
            <person name="Cheng J.F."/>
            <person name="Olsen A."/>
            <person name="Lucas S."/>
            <person name="Elkin C."/>
            <person name="Uberbacher E."/>
            <person name="Frazier M."/>
            <person name="Gibbs R.A."/>
            <person name="Muzny D.M."/>
            <person name="Scherer S.E."/>
            <person name="Bouck J.B."/>
            <person name="Sodergren E.J."/>
            <person name="Worley K.C."/>
            <person name="Rives C.M."/>
            <person name="Gorrell J.H."/>
            <person name="Metzker M.L."/>
            <person name="Naylor S.L."/>
            <person name="Kucherlapati R.S."/>
            <person name="Nelson D.L."/>
            <person name="Weinstock G.M."/>
            <person name="Sakaki Y."/>
            <person name="Fujiyama A."/>
            <person name="Hattori M."/>
            <person name="Yada T."/>
            <person name="Toyoda A."/>
            <person name="Itoh T."/>
            <person name="Kawagoe C."/>
            <person name="Watanabe H."/>
            <person name="Totoki Y."/>
            <person name="Taylor T."/>
            <person name="Weissenbach J."/>
            <person name="Heilig R."/>
            <person name="Saurin W."/>
            <person name="Artiguenave F."/>
            <person name="Brottier P."/>
            <person name="Bruls T."/>
            <person name="Pelletier E."/>
            <person name="Robert C."/>
            <person name="Wincker P."/>
            <person name="Smith D.R."/>
            <person name="Doucette-Stamm L."/>
            <person name="Rubenfield M."/>
            <person name="Weinstock K."/>
            <person name="Lee H.M."/>
            <person name="Dubois J."/>
            <person name="Rosenthal A."/>
            <person name="Platzer M."/>
            <person name="Nyakatura G."/>
            <person name="Taudien S."/>
            <person name="Rump A."/>
            <person name="Yang H."/>
            <person name="Yu J."/>
            <person name="Wang J."/>
            <person name="Huang G."/>
            <person name="Gu J."/>
            <person name="Hood L."/>
            <person name="Rowen L."/>
            <person name="Madan A."/>
            <person name="Qin S."/>
            <person name="Davis R.W."/>
            <person name="Federspiel N.A."/>
            <person name="Abola A.P."/>
            <person name="Proctor M.J."/>
            <person name="Myers R.M."/>
            <person name="Schmutz J."/>
            <person name="Dickson M."/>
            <person name="Grimwood J."/>
            <person name="Cox D.R."/>
            <person name="Olson M.V."/>
            <person name="Kaul R."/>
            <person name="Raymond C."/>
            <person name="Shimizu N."/>
            <person name="Kawasaki K."/>
            <person name="Minoshima S."/>
            <person name="Evans G.A."/>
            <person name="Athanasiou M."/>
            <person name="Schultz R."/>
            <person name="Roe B.A."/>
            <person name="Chen F."/>
            <person name="Pan H."/>
            <person name="Ramser J."/>
            <person name="Lehrach H."/>
            <person name="Reinhardt R."/>
            <person name="McCombie W.R."/>
            <person name="de la Bastide M."/>
            <person name="Dedhia N."/>
            <person name="Blocker H."/>
            <person name="Hornischer K."/>
            <person name="Nordsiek G."/>
            <person name="Agarwala R."/>
            <person name="Aravind L."/>
            <person name="Bailey J.A."/>
            <person name="Bateman A."/>
            <person name="Batzoglou S."/>
            <person name="Birney E."/>
            <person name="Bork P."/>
            <person name="Brown D.G."/>
            <person name="Burge C.B."/>
            <person name="Cerutti L."/>
            <person name="Chen H.C."/>
            <person name="Church D."/>
            <person name="Clamp M."/>
            <person name="Copley R.R."/>
            <person name="Doerks T."/>
            <person name="Eddy S.R."/>
            <person name="Eichler E.E."/>
            <person name="Furey T.S."/>
            <person name="Galagan J."/>
            <person name="Gilbert J.G."/>
            <person name="Harmon C."/>
            <person name="Hayashizaki Y."/>
            <person name="Haussler D."/>
            <person name="Hermjakob H."/>
            <person name="Hokamp K."/>
            <person name="Jang W."/>
            <person name="Johnson L.S."/>
            <person name="Jones T.A."/>
            <person name="Kasif S."/>
            <person name="Kaspryzk A."/>
            <person name="Kennedy S."/>
            <person name="Kent W.J."/>
            <person name="Kitts P."/>
            <person name="Koonin E.V."/>
            <person name="Korf I."/>
            <person name="Kulp D."/>
            <person name="Lancet D."/>
            <person name="Lowe T.M."/>
            <person name="McLysaght A."/>
            <person name="Mikkelsen T."/>
            <person name="Moran J.V."/>
            <person name="Mulder N."/>
            <person name="Pollara V.J."/>
            <person name="Ponting C.P."/>
            <person name="Schuler G."/>
            <person name="Schultz J."/>
            <person name="Slater G."/>
            <person name="Smit A.F."/>
            <person name="Stupka E."/>
            <person name="Szustakowski J."/>
            <person name="Thierry-Mieg D."/>
            <person name="Thierry-Mieg J."/>
            <person name="Wagner L."/>
            <person name="Wallis J."/>
            <person name="Wheeler R."/>
            <person name="Williams A."/>
            <person name="Wolf Y.I."/>
            <person name="Wolfe K.H."/>
            <person name="Yang S.P."/>
            <person name="Yeh R.F."/>
            <person name="Collins F."/>
            <person name="Guyer M.S."/>
            <person name="Peterson J."/>
            <person name="Felsenfeld A."/>
            <person name="Wetterstrand K.A."/>
            <person name="Patrinos A."/>
            <person name="Morgan M.J."/>
            <person name="de Jong P."/>
            <person name="Catanese J.J."/>
            <person name="Osoegawa K."/>
            <person name="Shizuya H."/>
            <person name="Choi S."/>
            <person name="Chen Y.J."/>
        </authorList>
    </citation>
    <scope>NUCLEOTIDE SEQUENCE [LARGE SCALE GENOMIC DNA]</scope>
</reference>
<dbReference type="GeneTree" id="ENSGT00940000153322"/>
<evidence type="ECO:0007829" key="9">
    <source>
        <dbReference type="PubMed" id="21269460"/>
    </source>
</evidence>
<dbReference type="UCSC" id="uc061kml.1">
    <property type="organism name" value="human"/>
</dbReference>
<evidence type="ECO:0007829" key="5">
    <source>
        <dbReference type="PubMed" id="17081983"/>
    </source>
</evidence>
<dbReference type="HOGENOM" id="CLU_1717401_0_0_1"/>
<protein>
    <submittedName>
        <fullName evidence="2">Zinc finger protein 638</fullName>
    </submittedName>
</protein>
<dbReference type="EMBL" id="AC109343">
    <property type="status" value="NOT_ANNOTATED_CDS"/>
    <property type="molecule type" value="Genomic_DNA"/>
</dbReference>
<evidence type="ECO:0000313" key="2">
    <source>
        <dbReference type="Ensembl" id="ENSP00000485618.2"/>
    </source>
</evidence>
<dbReference type="PeptideAtlas" id="A0A096LPI0"/>
<gene>
    <name evidence="2" type="primary">ZNF638</name>
</gene>
<reference evidence="10" key="9">
    <citation type="journal article" date="2013" name="J. Proteome Res.">
        <title>Toward a comprehensive characterization of a human cancer cell phosphoproteome.</title>
        <authorList>
            <person name="Zhou H."/>
            <person name="Di Palma S."/>
            <person name="Preisinger C."/>
            <person name="Peng M."/>
            <person name="Polat A.N."/>
            <person name="Heck A.J."/>
            <person name="Mohammed S."/>
        </authorList>
    </citation>
    <scope>IDENTIFICATION BY MASS SPECTROMETRY [LARGE SCALE ANALYSIS]</scope>
</reference>
<dbReference type="ChiTaRS" id="ZNF638">
    <property type="organism name" value="human"/>
</dbReference>
<evidence type="ECO:0007829" key="10">
    <source>
        <dbReference type="PubMed" id="23186163"/>
    </source>
</evidence>
<dbReference type="Ensembl" id="ENST00000718085.1">
    <property type="protein sequence ID" value="ENSP00000520663.1"/>
    <property type="gene ID" value="ENSG00000075292.20"/>
</dbReference>
<reference evidence="7" key="6">
    <citation type="journal article" date="2008" name="Proc. Natl. Acad. Sci. U.S.A.">
        <title>A quantitative atlas of mitotic phosphorylation.</title>
        <authorList>
            <person name="Dephoure N."/>
            <person name="Zhou C."/>
            <person name="Villen J."/>
            <person name="Beausoleil S.A."/>
            <person name="Bakalarski C.E."/>
            <person name="Elledge S.J."/>
            <person name="Gygi S.P."/>
        </authorList>
    </citation>
    <scope>IDENTIFICATION BY MASS SPECTROMETRY [LARGE SCALE ANALYSIS]</scope>
</reference>
<organism evidence="2 3">
    <name type="scientific">Homo sapiens</name>
    <name type="common">Human</name>
    <dbReference type="NCBI Taxonomy" id="9606"/>
    <lineage>
        <taxon>Eukaryota</taxon>
        <taxon>Metazoa</taxon>
        <taxon>Chordata</taxon>
        <taxon>Craniata</taxon>
        <taxon>Vertebrata</taxon>
        <taxon>Euteleostomi</taxon>
        <taxon>Mammalia</taxon>
        <taxon>Eutheria</taxon>
        <taxon>Euarchontoglires</taxon>
        <taxon>Primates</taxon>
        <taxon>Haplorrhini</taxon>
        <taxon>Catarrhini</taxon>
        <taxon>Hominidae</taxon>
        <taxon>Homo</taxon>
    </lineage>
</organism>
<dbReference type="Ensembl" id="ENST00000494621.6">
    <property type="protein sequence ID" value="ENSP00000485618.2"/>
    <property type="gene ID" value="ENSG00000075292.20"/>
</dbReference>
<keyword evidence="4" id="KW-1267">Proteomics identification</keyword>
<evidence type="ECO:0007829" key="8">
    <source>
        <dbReference type="PubMed" id="20068231"/>
    </source>
</evidence>
<name>A0A096LPI0_HUMAN</name>
<reference evidence="6" key="5">
    <citation type="journal article" date="2007" name="J. Proteome Res.">
        <title>Improved titanium dioxide enrichment of phosphopeptides from HeLa cells and high confident phosphopeptide identification by cross-validation of MS/MS and MS/MS/MS spectra.</title>
        <authorList>
            <person name="Yu L.R."/>
            <person name="Zhu Z."/>
            <person name="Chan K.C."/>
            <person name="Issaq H.J."/>
            <person name="Dimitrov D.S."/>
            <person name="Veenstra T.D."/>
        </authorList>
    </citation>
    <scope>IDENTIFICATION BY MASS SPECTROMETRY [LARGE SCALE ANALYSIS]</scope>
</reference>
<reference evidence="9" key="8">
    <citation type="journal article" date="2011" name="BMC Syst. Biol.">
        <title>Initial characterization of the human central proteome.</title>
        <authorList>
            <person name="Burkard T.R."/>
            <person name="Planyavsky M."/>
            <person name="Kaupe I."/>
            <person name="Breitwieser F.P."/>
            <person name="Burckstummer T."/>
            <person name="Bennett K.L."/>
            <person name="Superti-Furga G."/>
            <person name="Colinge J."/>
        </authorList>
    </citation>
    <scope>IDENTIFICATION BY MASS SPECTROMETRY [LARGE SCALE ANALYSIS]</scope>
</reference>
<dbReference type="Proteomes" id="UP000005640">
    <property type="component" value="Chromosome 2"/>
</dbReference>
<dbReference type="OMA" id="WDDEPHM"/>
<dbReference type="Bgee" id="ENSG00000075292">
    <property type="expression patterns" value="Expressed in calcaneal tendon and 209 other cell types or tissues"/>
</dbReference>
<reference evidence="2" key="11">
    <citation type="submission" date="2025-05" db="UniProtKB">
        <authorList>
            <consortium name="Ensembl"/>
        </authorList>
    </citation>
    <scope>IDENTIFICATION</scope>
</reference>
<proteinExistence type="evidence at protein level"/>
<feature type="region of interest" description="Disordered" evidence="1">
    <location>
        <begin position="1"/>
        <end position="27"/>
    </location>
</feature>
<reference evidence="2 3" key="3">
    <citation type="journal article" date="2005" name="Nature">
        <title>Generation and annotation of the DNA sequences of human chromosomes 2 and 4.</title>
        <authorList>
            <person name="Hillier L.W."/>
            <person name="Graves T.A."/>
            <person name="Fulton R.S."/>
            <person name="Fulton L.A."/>
            <person name="Pepin K.H."/>
            <person name="Minx P."/>
            <person name="Wagner-McPherson C."/>
            <person name="Layman D."/>
            <person name="Wylie K."/>
            <person name="Sekhon M."/>
            <person name="Becker M.C."/>
            <person name="Fewell G.A."/>
            <person name="Delehaunty K.D."/>
            <person name="Miner T.L."/>
            <person name="Nash W.E."/>
            <person name="Kremitzki C."/>
            <person name="Oddy L."/>
            <person name="Du H."/>
            <person name="Sun H."/>
            <person name="Bradshaw-Cordum H."/>
            <person name="Ali J."/>
            <person name="Carter J."/>
            <person name="Cordes M."/>
            <person name="Harris A."/>
            <person name="Isak A."/>
            <person name="van Brunt A."/>
            <person name="Nguyen C."/>
            <person name="Du F."/>
            <person name="Courtney L."/>
            <person name="Kalicki J."/>
            <person name="Ozersky P."/>
            <person name="Abbott S."/>
            <person name="Armstrong J."/>
            <person name="Belter E.A."/>
            <person name="Caruso L."/>
            <person name="Cedroni M."/>
            <person name="Cotton M."/>
            <person name="Davidson T."/>
            <person name="Desai A."/>
            <person name="Elliott G."/>
            <person name="Erb T."/>
            <person name="Fronick C."/>
            <person name="Gaige T."/>
            <person name="Haakenson W."/>
            <person name="Haglund K."/>
            <person name="Holmes A."/>
            <person name="Harkins R."/>
            <person name="Kim K."/>
            <person name="Kruchowski S.S."/>
            <person name="Strong C.M."/>
            <person name="Grewal N."/>
            <person name="Goyea E."/>
            <person name="Hou S."/>
            <person name="Levy A."/>
            <person name="Martinka S."/>
            <person name="Mead K."/>
            <person name="McLellan M.D."/>
            <person name="Meyer R."/>
            <person name="Randall-Maher J."/>
            <person name="Tomlinson C."/>
            <person name="Dauphin-Kohlberg S."/>
            <person name="Kozlowicz-Reilly A."/>
            <person name="Shah N."/>
            <person name="Swearengen-Shahid S."/>
            <person name="Snider J."/>
            <person name="Strong J.T."/>
            <person name="Thompson J."/>
            <person name="Yoakum M."/>
            <person name="Leonard S."/>
            <person name="Pearman C."/>
            <person name="Trani L."/>
            <person name="Radionenko M."/>
            <person name="Waligorski J.E."/>
            <person name="Wang C."/>
            <person name="Rock S.M."/>
            <person name="Tin-Wollam A.M."/>
            <person name="Maupin R."/>
            <person name="Latreille P."/>
            <person name="Wendl M.C."/>
            <person name="Yang S.P."/>
            <person name="Pohl C."/>
            <person name="Wallis J.W."/>
            <person name="Spieth J."/>
            <person name="Bieri T.A."/>
            <person name="Berkowicz N."/>
            <person name="Nelson J.O."/>
            <person name="Osborne J."/>
            <person name="Ding L."/>
            <person name="Meyer R."/>
            <person name="Sabo A."/>
            <person name="Shotland Y."/>
            <person name="Sinha P."/>
            <person name="Wohldmann P.E."/>
            <person name="Cook L.L."/>
            <person name="Hickenbotham M.T."/>
            <person name="Eldred J."/>
            <person name="Williams D."/>
            <person name="Jones T.A."/>
            <person name="She X."/>
            <person name="Ciccarelli F.D."/>
            <person name="Izaurralde E."/>
            <person name="Taylor J."/>
            <person name="Schmutz J."/>
            <person name="Myers R.M."/>
            <person name="Cox D.R."/>
            <person name="Huang X."/>
            <person name="McPherson J.D."/>
            <person name="Mardis E.R."/>
            <person name="Clifton S.W."/>
            <person name="Warren W.C."/>
            <person name="Chinwalla A.T."/>
            <person name="Eddy S.R."/>
            <person name="Marra M.A."/>
            <person name="Ovcharenko I."/>
            <person name="Furey T.S."/>
            <person name="Miller W."/>
            <person name="Eichler E.E."/>
            <person name="Bork P."/>
            <person name="Suyama M."/>
            <person name="Torrents D."/>
            <person name="Waterston R.H."/>
            <person name="Wilson R.K."/>
        </authorList>
    </citation>
    <scope>NUCLEOTIDE SEQUENCE [LARGE SCALE GENOMIC DNA]</scope>
</reference>
<dbReference type="EMBL" id="AC007878">
    <property type="status" value="NOT_ANNOTATED_CDS"/>
    <property type="molecule type" value="Genomic_DNA"/>
</dbReference>
<accession>A0A096LPI0</accession>
<feature type="compositionally biased region" description="Low complexity" evidence="1">
    <location>
        <begin position="7"/>
        <end position="27"/>
    </location>
</feature>
<dbReference type="Antibodypedia" id="31207">
    <property type="antibodies" value="98 antibodies from 22 providers"/>
</dbReference>
<sequence>MPRDGVPAGNTTPAAAQAAAQSPDSATAGAPQVLDSLKRIGFSIKIHLLILRAVDSYVNSILIGILRSSHREEMRAIEKKMKLHEDVLIPPVLGVLEDQAQVTDSVGLEAQCITCIGREVEVQEFAIVSFLDTDPDPDPVHHIELEIHLEVVQNAFDQLALRGCQGDQ</sequence>
<keyword evidence="3" id="KW-1185">Reference proteome</keyword>
<reference evidence="2 3" key="2">
    <citation type="journal article" date="2004" name="Nature">
        <title>Finishing the euchromatic sequence of the human genome.</title>
        <authorList>
            <consortium name="International Human Genome Sequencing Consortium"/>
        </authorList>
    </citation>
    <scope>NUCLEOTIDE SEQUENCE [LARGE SCALE GENOMIC DNA]</scope>
</reference>
<dbReference type="HGNC" id="HGNC:17894">
    <property type="gene designation" value="ZNF638"/>
</dbReference>
<reference evidence="11" key="10">
    <citation type="journal article" date="2014" name="J. Proteomics">
        <title>An enzyme assisted RP-RPLC approach for in-depth analysis of human liver phosphoproteome.</title>
        <authorList>
            <person name="Bian Y."/>
            <person name="Song C."/>
            <person name="Cheng K."/>
            <person name="Dong M."/>
            <person name="Wang F."/>
            <person name="Huang J."/>
            <person name="Sun D."/>
            <person name="Wang L."/>
            <person name="Ye M."/>
            <person name="Zou H."/>
        </authorList>
    </citation>
    <scope>IDENTIFICATION BY MASS SPECTROMETRY [LARGE SCALE ANALYSIS]</scope>
</reference>
<dbReference type="OpenTargets" id="ENSG00000075292"/>
<dbReference type="EMBL" id="AC096569">
    <property type="status" value="NOT_ANNOTATED_CDS"/>
    <property type="molecule type" value="Genomic_DNA"/>
</dbReference>
<dbReference type="VEuPathDB" id="HostDB:ENSG00000075292"/>
<dbReference type="EMBL" id="AC104084">
    <property type="status" value="NOT_ANNOTATED_CDS"/>
    <property type="molecule type" value="Genomic_DNA"/>
</dbReference>
<dbReference type="MassIVE" id="A0A096LPI0"/>
<reference evidence="8" key="7">
    <citation type="journal article" date="2010" name="Sci. Signal.">
        <title>Quantitative phosphoproteomics reveals widespread full phosphorylation site occupancy during mitosis.</title>
        <authorList>
            <person name="Olsen J.V."/>
            <person name="Vermeulen M."/>
            <person name="Santamaria A."/>
            <person name="Kumar C."/>
            <person name="Miller M.L."/>
            <person name="Jensen L.J."/>
            <person name="Gnad F."/>
            <person name="Cox J."/>
            <person name="Jensen T.S."/>
            <person name="Nigg E.A."/>
            <person name="Brunak S."/>
            <person name="Mann M."/>
        </authorList>
    </citation>
    <scope>IDENTIFICATION BY MASS SPECTROMETRY [LARGE SCALE ANALYSIS]</scope>
</reference>
<evidence type="ECO:0007829" key="11">
    <source>
        <dbReference type="PubMed" id="24275569"/>
    </source>
</evidence>
<dbReference type="OrthoDB" id="10072641at2759"/>
<reference evidence="5" key="4">
    <citation type="journal article" date="2006" name="Cell">
        <title>Global, in vivo, and site-specific phosphorylation dynamics in signaling networks.</title>
        <authorList>
            <person name="Olsen J.V."/>
            <person name="Blagoev B."/>
            <person name="Gnad F."/>
            <person name="Macek B."/>
            <person name="Kumar C."/>
            <person name="Mortensen P."/>
            <person name="Mann M."/>
        </authorList>
    </citation>
    <scope>IDENTIFICATION BY MASS SPECTROMETRY [LARGE SCALE ANALYSIS]</scope>
</reference>
<evidence type="ECO:0007829" key="6">
    <source>
        <dbReference type="PubMed" id="17924679"/>
    </source>
</evidence>
<dbReference type="ExpressionAtlas" id="A0A096LPI0">
    <property type="expression patterns" value="baseline and differential"/>
</dbReference>
<evidence type="ECO:0000313" key="3">
    <source>
        <dbReference type="Proteomes" id="UP000005640"/>
    </source>
</evidence>
<evidence type="ECO:0000256" key="1">
    <source>
        <dbReference type="SAM" id="MobiDB-lite"/>
    </source>
</evidence>
<evidence type="ECO:0007829" key="7">
    <source>
        <dbReference type="PubMed" id="18669648"/>
    </source>
</evidence>
<evidence type="ECO:0007829" key="4">
    <source>
        <dbReference type="PeptideAtlas" id="A0A096LPI0"/>
    </source>
</evidence>